<organism evidence="2 3">
    <name type="scientific">Cyphellophora attinorum</name>
    <dbReference type="NCBI Taxonomy" id="1664694"/>
    <lineage>
        <taxon>Eukaryota</taxon>
        <taxon>Fungi</taxon>
        <taxon>Dikarya</taxon>
        <taxon>Ascomycota</taxon>
        <taxon>Pezizomycotina</taxon>
        <taxon>Eurotiomycetes</taxon>
        <taxon>Chaetothyriomycetidae</taxon>
        <taxon>Chaetothyriales</taxon>
        <taxon>Cyphellophoraceae</taxon>
        <taxon>Cyphellophora</taxon>
    </lineage>
</organism>
<dbReference type="STRING" id="1664694.A0A0N1NVZ2"/>
<protein>
    <submittedName>
        <fullName evidence="2">Uncharacterized protein</fullName>
    </submittedName>
</protein>
<dbReference type="AlphaFoldDB" id="A0A0N1NVZ2"/>
<feature type="region of interest" description="Disordered" evidence="1">
    <location>
        <begin position="1"/>
        <end position="47"/>
    </location>
</feature>
<feature type="compositionally biased region" description="Low complexity" evidence="1">
    <location>
        <begin position="206"/>
        <end position="218"/>
    </location>
</feature>
<dbReference type="Proteomes" id="UP000038010">
    <property type="component" value="Unassembled WGS sequence"/>
</dbReference>
<evidence type="ECO:0000313" key="3">
    <source>
        <dbReference type="Proteomes" id="UP000038010"/>
    </source>
</evidence>
<evidence type="ECO:0000313" key="2">
    <source>
        <dbReference type="EMBL" id="KPI34640.1"/>
    </source>
</evidence>
<feature type="compositionally biased region" description="Low complexity" evidence="1">
    <location>
        <begin position="37"/>
        <end position="47"/>
    </location>
</feature>
<evidence type="ECO:0000256" key="1">
    <source>
        <dbReference type="SAM" id="MobiDB-lite"/>
    </source>
</evidence>
<dbReference type="EMBL" id="LFJN01000054">
    <property type="protein sequence ID" value="KPI34640.1"/>
    <property type="molecule type" value="Genomic_DNA"/>
</dbReference>
<sequence>MASLFSALTGGSRSNSASQARPQPLRPAISSHGATGGRTTTPTPQQRTVEARAAFDGSLAAAGSASLDSELQARAKNIHENAGRLDEQDRRVRNETDALAMEGKSVERMLDKAEGNLRKAGGGSKGEKGMADQFEDEISAIEKDLDFLDDMLDDAEGVGDGSRHVEHAFPDLQQAGTILSWREFEELKAMTAELEAAIEELEAVRGTEGSESSTNGSDSGYGGSD</sequence>
<proteinExistence type="predicted"/>
<gene>
    <name evidence="2" type="ORF">AB675_11629</name>
</gene>
<feature type="region of interest" description="Disordered" evidence="1">
    <location>
        <begin position="203"/>
        <end position="225"/>
    </location>
</feature>
<dbReference type="GeneID" id="28732374"/>
<accession>A0A0N1NVZ2</accession>
<dbReference type="VEuPathDB" id="FungiDB:AB675_11629"/>
<comment type="caution">
    <text evidence="2">The sequence shown here is derived from an EMBL/GenBank/DDBJ whole genome shotgun (WGS) entry which is preliminary data.</text>
</comment>
<name>A0A0N1NVZ2_9EURO</name>
<feature type="compositionally biased region" description="Polar residues" evidence="1">
    <location>
        <begin position="9"/>
        <end position="21"/>
    </location>
</feature>
<reference evidence="2 3" key="1">
    <citation type="submission" date="2015-06" db="EMBL/GenBank/DDBJ databases">
        <title>Draft genome of the ant-associated black yeast Phialophora attae CBS 131958.</title>
        <authorList>
            <person name="Moreno L.F."/>
            <person name="Stielow B.J."/>
            <person name="de Hoog S."/>
            <person name="Vicente V.A."/>
            <person name="Weiss V.A."/>
            <person name="de Vries M."/>
            <person name="Cruz L.M."/>
            <person name="Souza E.M."/>
        </authorList>
    </citation>
    <scope>NUCLEOTIDE SEQUENCE [LARGE SCALE GENOMIC DNA]</scope>
    <source>
        <strain evidence="2 3">CBS 131958</strain>
    </source>
</reference>
<dbReference type="OrthoDB" id="20018at2759"/>
<keyword evidence="3" id="KW-1185">Reference proteome</keyword>
<dbReference type="RefSeq" id="XP_017994603.1">
    <property type="nucleotide sequence ID" value="XM_018140493.1"/>
</dbReference>